<keyword evidence="2" id="KW-0129">CBS domain</keyword>
<dbReference type="EMBL" id="BART01039098">
    <property type="protein sequence ID" value="GAH10665.1"/>
    <property type="molecule type" value="Genomic_DNA"/>
</dbReference>
<dbReference type="PANTHER" id="PTHR22777:SF17">
    <property type="entry name" value="UPF0053 PROTEIN SLL0260"/>
    <property type="match status" value="1"/>
</dbReference>
<keyword evidence="1" id="KW-0677">Repeat</keyword>
<gene>
    <name evidence="4" type="ORF">S01H4_64464</name>
</gene>
<evidence type="ECO:0000259" key="3">
    <source>
        <dbReference type="PROSITE" id="PS51846"/>
    </source>
</evidence>
<evidence type="ECO:0000256" key="2">
    <source>
        <dbReference type="ARBA" id="ARBA00023122"/>
    </source>
</evidence>
<dbReference type="GO" id="GO:0005886">
    <property type="term" value="C:plasma membrane"/>
    <property type="evidence" value="ECO:0007669"/>
    <property type="project" value="TreeGrafter"/>
</dbReference>
<dbReference type="AlphaFoldDB" id="X1DQZ1"/>
<feature type="non-terminal residue" evidence="4">
    <location>
        <position position="1"/>
    </location>
</feature>
<accession>X1DQZ1</accession>
<name>X1DQZ1_9ZZZZ</name>
<organism evidence="4">
    <name type="scientific">marine sediment metagenome</name>
    <dbReference type="NCBI Taxonomy" id="412755"/>
    <lineage>
        <taxon>unclassified sequences</taxon>
        <taxon>metagenomes</taxon>
        <taxon>ecological metagenomes</taxon>
    </lineage>
</organism>
<dbReference type="PROSITE" id="PS51846">
    <property type="entry name" value="CNNM"/>
    <property type="match status" value="1"/>
</dbReference>
<dbReference type="Pfam" id="PF01595">
    <property type="entry name" value="CNNM"/>
    <property type="match status" value="1"/>
</dbReference>
<sequence length="125" mass="14071">VFASTLAEVLGAKFFSHESELLSITSMTMIILLFGEMTPKNLAVRHSLSFARFSALPIYCLHILLTPVRRVFHGISDWIISFVPGELSQIKEKKDTLILSAVQQGFRRGILNSSELSLFESFFSF</sequence>
<feature type="domain" description="CNNM transmembrane" evidence="3">
    <location>
        <begin position="1"/>
        <end position="115"/>
    </location>
</feature>
<protein>
    <recommendedName>
        <fullName evidence="3">CNNM transmembrane domain-containing protein</fullName>
    </recommendedName>
</protein>
<evidence type="ECO:0000256" key="1">
    <source>
        <dbReference type="ARBA" id="ARBA00022737"/>
    </source>
</evidence>
<dbReference type="InterPro" id="IPR002550">
    <property type="entry name" value="CNNM"/>
</dbReference>
<proteinExistence type="predicted"/>
<evidence type="ECO:0000313" key="4">
    <source>
        <dbReference type="EMBL" id="GAH10665.1"/>
    </source>
</evidence>
<comment type="caution">
    <text evidence="4">The sequence shown here is derived from an EMBL/GenBank/DDBJ whole genome shotgun (WGS) entry which is preliminary data.</text>
</comment>
<reference evidence="4" key="1">
    <citation type="journal article" date="2014" name="Front. Microbiol.">
        <title>High frequency of phylogenetically diverse reductive dehalogenase-homologous genes in deep subseafloor sedimentary metagenomes.</title>
        <authorList>
            <person name="Kawai M."/>
            <person name="Futagami T."/>
            <person name="Toyoda A."/>
            <person name="Takaki Y."/>
            <person name="Nishi S."/>
            <person name="Hori S."/>
            <person name="Arai W."/>
            <person name="Tsubouchi T."/>
            <person name="Morono Y."/>
            <person name="Uchiyama I."/>
            <person name="Ito T."/>
            <person name="Fujiyama A."/>
            <person name="Inagaki F."/>
            <person name="Takami H."/>
        </authorList>
    </citation>
    <scope>NUCLEOTIDE SEQUENCE</scope>
    <source>
        <strain evidence="4">Expedition CK06-06</strain>
    </source>
</reference>
<feature type="non-terminal residue" evidence="4">
    <location>
        <position position="125"/>
    </location>
</feature>
<dbReference type="PANTHER" id="PTHR22777">
    <property type="entry name" value="HEMOLYSIN-RELATED"/>
    <property type="match status" value="1"/>
</dbReference>